<organism evidence="1 2">
    <name type="scientific">Bartonella apis</name>
    <dbReference type="NCBI Taxonomy" id="1686310"/>
    <lineage>
        <taxon>Bacteria</taxon>
        <taxon>Pseudomonadati</taxon>
        <taxon>Pseudomonadota</taxon>
        <taxon>Alphaproteobacteria</taxon>
        <taxon>Hyphomicrobiales</taxon>
        <taxon>Bartonellaceae</taxon>
        <taxon>Bartonella</taxon>
    </lineage>
</organism>
<dbReference type="AlphaFoldDB" id="A0A1R0F7U4"/>
<proteinExistence type="predicted"/>
<evidence type="ECO:0000313" key="1">
    <source>
        <dbReference type="EMBL" id="OLY43044.1"/>
    </source>
</evidence>
<dbReference type="Proteomes" id="UP000187344">
    <property type="component" value="Unassembled WGS sequence"/>
</dbReference>
<reference evidence="1 2" key="1">
    <citation type="submission" date="2016-12" db="EMBL/GenBank/DDBJ databases">
        <title>Comparative genomics of Bartonella apis.</title>
        <authorList>
            <person name="Engel P."/>
        </authorList>
    </citation>
    <scope>NUCLEOTIDE SEQUENCE [LARGE SCALE GENOMIC DNA]</scope>
    <source>
        <strain evidence="1 2">PEB0149</strain>
    </source>
</reference>
<gene>
    <name evidence="1" type="ORF">PEB0149_004650</name>
</gene>
<comment type="caution">
    <text evidence="1">The sequence shown here is derived from an EMBL/GenBank/DDBJ whole genome shotgun (WGS) entry which is preliminary data.</text>
</comment>
<evidence type="ECO:0000313" key="2">
    <source>
        <dbReference type="Proteomes" id="UP000187344"/>
    </source>
</evidence>
<dbReference type="EMBL" id="LXYT01000002">
    <property type="protein sequence ID" value="OLY43044.1"/>
    <property type="molecule type" value="Genomic_DNA"/>
</dbReference>
<sequence>MQVDILSQTRRVIRSFAGCMDDLEVEQYLFNKIKASQAWRKRRGVISPLINHSVERLDMPSFRLVKRVLSCLILASCLTACQWTTEPSTTHDYYTRVTELSSKSFYFTNNPLIQLEMQAKWISNQGYVIDTIATSTNSNDLDISLAWSQKRNYRYVAREKLNIVCTLGCTMSEKGRIFIPEDEFRQYAVSGFIFKLVGRGNYVDGFLDKRAFQQVLDQMQSMPKY</sequence>
<name>A0A1R0F7U4_9HYPH</name>
<protein>
    <submittedName>
        <fullName evidence="1">Uncharacterized protein</fullName>
    </submittedName>
</protein>
<keyword evidence="2" id="KW-1185">Reference proteome</keyword>
<accession>A0A1R0F7U4</accession>